<dbReference type="PROSITE" id="PS51186">
    <property type="entry name" value="GNAT"/>
    <property type="match status" value="1"/>
</dbReference>
<keyword evidence="5" id="KW-1185">Reference proteome</keyword>
<proteinExistence type="predicted"/>
<dbReference type="STRING" id="525897.Dbac_1773"/>
<organism evidence="4 5">
    <name type="scientific">Desulfomicrobium baculatum (strain DSM 4028 / VKM B-1378 / X)</name>
    <name type="common">Desulfovibrio baculatus</name>
    <dbReference type="NCBI Taxonomy" id="525897"/>
    <lineage>
        <taxon>Bacteria</taxon>
        <taxon>Pseudomonadati</taxon>
        <taxon>Thermodesulfobacteriota</taxon>
        <taxon>Desulfovibrionia</taxon>
        <taxon>Desulfovibrionales</taxon>
        <taxon>Desulfomicrobiaceae</taxon>
        <taxon>Desulfomicrobium</taxon>
    </lineage>
</organism>
<dbReference type="PANTHER" id="PTHR43420:SF44">
    <property type="entry name" value="ACETYLTRANSFERASE YPEA"/>
    <property type="match status" value="1"/>
</dbReference>
<sequence>MSEILFRDRVREDDRLAVREIVTSTAFFSGAEVDVAEELVAEHLAKGEESGYLFVFADSPQGRSLGYACYGPTPCTACTFDLYWVAVHESMRGRGLGKLLLVEVEDRLKGMGGGKLIAETSSRQQYAPTHRFYLSCGFKQEARIGDYYAPGEDILYFTKKIGRDQAWD</sequence>
<evidence type="ECO:0000256" key="2">
    <source>
        <dbReference type="ARBA" id="ARBA00023315"/>
    </source>
</evidence>
<evidence type="ECO:0000313" key="5">
    <source>
        <dbReference type="Proteomes" id="UP000002216"/>
    </source>
</evidence>
<dbReference type="KEGG" id="dba:Dbac_1773"/>
<dbReference type="Pfam" id="PF00583">
    <property type="entry name" value="Acetyltransf_1"/>
    <property type="match status" value="1"/>
</dbReference>
<dbReference type="SUPFAM" id="SSF55729">
    <property type="entry name" value="Acyl-CoA N-acyltransferases (Nat)"/>
    <property type="match status" value="1"/>
</dbReference>
<dbReference type="OrthoDB" id="9789603at2"/>
<evidence type="ECO:0000313" key="4">
    <source>
        <dbReference type="EMBL" id="ACU89864.1"/>
    </source>
</evidence>
<dbReference type="RefSeq" id="WP_015773955.1">
    <property type="nucleotide sequence ID" value="NC_013173.1"/>
</dbReference>
<dbReference type="AlphaFoldDB" id="C7LW46"/>
<dbReference type="InterPro" id="IPR000182">
    <property type="entry name" value="GNAT_dom"/>
</dbReference>
<name>C7LW46_DESBD</name>
<dbReference type="PANTHER" id="PTHR43420">
    <property type="entry name" value="ACETYLTRANSFERASE"/>
    <property type="match status" value="1"/>
</dbReference>
<evidence type="ECO:0000256" key="1">
    <source>
        <dbReference type="ARBA" id="ARBA00022679"/>
    </source>
</evidence>
<keyword evidence="2" id="KW-0012">Acyltransferase</keyword>
<dbReference type="CDD" id="cd04301">
    <property type="entry name" value="NAT_SF"/>
    <property type="match status" value="1"/>
</dbReference>
<reference evidence="4 5" key="1">
    <citation type="journal article" date="2009" name="Stand. Genomic Sci.">
        <title>Complete genome sequence of Desulfomicrobium baculatum type strain (X).</title>
        <authorList>
            <person name="Copeland A."/>
            <person name="Spring S."/>
            <person name="Goker M."/>
            <person name="Schneider S."/>
            <person name="Lapidus A."/>
            <person name="Del Rio T.G."/>
            <person name="Tice H."/>
            <person name="Cheng J.F."/>
            <person name="Chen F."/>
            <person name="Nolan M."/>
            <person name="Bruce D."/>
            <person name="Goodwin L."/>
            <person name="Pitluck S."/>
            <person name="Ivanova N."/>
            <person name="Mavrommatis K."/>
            <person name="Ovchinnikova G."/>
            <person name="Pati A."/>
            <person name="Chen A."/>
            <person name="Palaniappan K."/>
            <person name="Land M."/>
            <person name="Hauser L."/>
            <person name="Chang Y.J."/>
            <person name="Jeffries C.C."/>
            <person name="Meincke L."/>
            <person name="Sims D."/>
            <person name="Brettin T."/>
            <person name="Detter J.C."/>
            <person name="Han C."/>
            <person name="Chain P."/>
            <person name="Bristow J."/>
            <person name="Eisen J.A."/>
            <person name="Markowitz V."/>
            <person name="Hugenholtz P."/>
            <person name="Kyrpides N.C."/>
            <person name="Klenk H.P."/>
            <person name="Lucas S."/>
        </authorList>
    </citation>
    <scope>NUCLEOTIDE SEQUENCE [LARGE SCALE GENOMIC DNA]</scope>
    <source>
        <strain evidence="5">DSM 4028 / VKM B-1378 / X</strain>
    </source>
</reference>
<dbReference type="HOGENOM" id="CLU_115356_1_0_7"/>
<dbReference type="InterPro" id="IPR050680">
    <property type="entry name" value="YpeA/RimI_acetyltransf"/>
</dbReference>
<feature type="domain" description="N-acetyltransferase" evidence="3">
    <location>
        <begin position="4"/>
        <end position="162"/>
    </location>
</feature>
<dbReference type="Gene3D" id="3.40.630.30">
    <property type="match status" value="1"/>
</dbReference>
<keyword evidence="1 4" id="KW-0808">Transferase</keyword>
<gene>
    <name evidence="4" type="ordered locus">Dbac_1773</name>
</gene>
<protein>
    <submittedName>
        <fullName evidence="4">GCN5-related N-acetyltransferase</fullName>
    </submittedName>
</protein>
<dbReference type="InterPro" id="IPR016181">
    <property type="entry name" value="Acyl_CoA_acyltransferase"/>
</dbReference>
<dbReference type="Proteomes" id="UP000002216">
    <property type="component" value="Chromosome"/>
</dbReference>
<evidence type="ECO:0000259" key="3">
    <source>
        <dbReference type="PROSITE" id="PS51186"/>
    </source>
</evidence>
<dbReference type="EMBL" id="CP001629">
    <property type="protein sequence ID" value="ACU89864.1"/>
    <property type="molecule type" value="Genomic_DNA"/>
</dbReference>
<accession>C7LW46</accession>
<dbReference type="eggNOG" id="COG0456">
    <property type="taxonomic scope" value="Bacteria"/>
</dbReference>
<dbReference type="GO" id="GO:0016747">
    <property type="term" value="F:acyltransferase activity, transferring groups other than amino-acyl groups"/>
    <property type="evidence" value="ECO:0007669"/>
    <property type="project" value="InterPro"/>
</dbReference>